<evidence type="ECO:0000256" key="7">
    <source>
        <dbReference type="ARBA" id="ARBA00022781"/>
    </source>
</evidence>
<dbReference type="Pfam" id="PF10206">
    <property type="entry name" value="WRW"/>
    <property type="match status" value="1"/>
</dbReference>
<dbReference type="GO" id="GO:0005743">
    <property type="term" value="C:mitochondrial inner membrane"/>
    <property type="evidence" value="ECO:0007669"/>
    <property type="project" value="UniProtKB-SubCell"/>
</dbReference>
<name>A0A8C0E3C6_BALMU</name>
<keyword evidence="11" id="KW-0406">Ion transport</keyword>
<keyword evidence="5" id="KW-0597">Phosphoprotein</keyword>
<evidence type="ECO:0000256" key="1">
    <source>
        <dbReference type="ARBA" id="ARBA00004434"/>
    </source>
</evidence>
<dbReference type="GeneTree" id="ENSGT00510000046986"/>
<reference evidence="19" key="1">
    <citation type="submission" date="2023-09" db="UniProtKB">
        <authorList>
            <consortium name="Ensembl"/>
        </authorList>
    </citation>
    <scope>IDENTIFICATION</scope>
</reference>
<dbReference type="PANTHER" id="PTHR13080:SF16">
    <property type="entry name" value="ATP SYNTHASE SUBUNIT F, MITOCHONDRIAL"/>
    <property type="match status" value="1"/>
</dbReference>
<evidence type="ECO:0000256" key="9">
    <source>
        <dbReference type="ARBA" id="ARBA00022989"/>
    </source>
</evidence>
<dbReference type="InterPro" id="IPR019344">
    <property type="entry name" value="F1F0-ATPsyn_F_prd"/>
</dbReference>
<dbReference type="OMA" id="CQYYNKL"/>
<evidence type="ECO:0000313" key="19">
    <source>
        <dbReference type="Ensembl" id="ENSBMSP00010029535.1"/>
    </source>
</evidence>
<evidence type="ECO:0000256" key="3">
    <source>
        <dbReference type="ARBA" id="ARBA00022448"/>
    </source>
</evidence>
<keyword evidence="3" id="KW-0813">Transport</keyword>
<keyword evidence="10" id="KW-0007">Acetylation</keyword>
<dbReference type="Ensembl" id="ENSBMST00010032505.1">
    <property type="protein sequence ID" value="ENSBMSP00010029535.1"/>
    <property type="gene ID" value="ENSBMSG00010021405.1"/>
</dbReference>
<dbReference type="GO" id="GO:0045259">
    <property type="term" value="C:proton-transporting ATP synthase complex"/>
    <property type="evidence" value="ECO:0007669"/>
    <property type="project" value="UniProtKB-KW"/>
</dbReference>
<comment type="subunit">
    <text evidence="17">Component of the ATP synthase complex composed at least of ATP5F1A/subunit alpha, ATP5F1B/subunit beta, ATP5MC1/subunit c (homooctomer), MT-ATP6/subunit a, MT-ATP8/subunit 8, ATP5ME/subunit e, ATP5MF/subunit f, ATP5MG/subunit g, ATP5MK/subunit k, ATP5MJ/subunit j, ATP5F1C/subunit gamma, ATP5F1D/subunit delta, ATP5F1E/subunit epsilon, ATP5PF/subunit F6, ATP5PB/subunit b, ATP5PD/subunit d, ATP5PO/subunit OSCP. ATP synthase complex consists of a soluble F(1) head domain (subunits alpha(3) and beta(3)) - the catalytic core - and a membrane F(0) domain - the membrane proton channel (subunits c, a, 8, e, f, g, k and j). These two domains are linked by a central stalk (subunits gamma, delta, and epsilon) rotating inside the F1 region and a stationary peripheral stalk (subunits F6, b, d, and OSCP).</text>
</comment>
<keyword evidence="7" id="KW-0375">Hydrogen ion transport</keyword>
<evidence type="ECO:0000256" key="6">
    <source>
        <dbReference type="ARBA" id="ARBA00022692"/>
    </source>
</evidence>
<evidence type="ECO:0000256" key="18">
    <source>
        <dbReference type="ARBA" id="ARBA00070733"/>
    </source>
</evidence>
<keyword evidence="8" id="KW-0999">Mitochondrion inner membrane</keyword>
<keyword evidence="12" id="KW-0496">Mitochondrion</keyword>
<comment type="subcellular location">
    <subcellularLocation>
        <location evidence="1">Mitochondrion inner membrane</location>
        <topology evidence="1">Single-pass membrane protein</topology>
    </subcellularLocation>
</comment>
<evidence type="ECO:0000256" key="16">
    <source>
        <dbReference type="ARBA" id="ARBA00054012"/>
    </source>
</evidence>
<evidence type="ECO:0000256" key="12">
    <source>
        <dbReference type="ARBA" id="ARBA00023128"/>
    </source>
</evidence>
<accession>A0A8C0E3C6</accession>
<evidence type="ECO:0000256" key="17">
    <source>
        <dbReference type="ARBA" id="ARBA00064647"/>
    </source>
</evidence>
<dbReference type="AlphaFoldDB" id="A0A8C0E3C6"/>
<evidence type="ECO:0000256" key="11">
    <source>
        <dbReference type="ARBA" id="ARBA00023065"/>
    </source>
</evidence>
<evidence type="ECO:0000256" key="13">
    <source>
        <dbReference type="ARBA" id="ARBA00023136"/>
    </source>
</evidence>
<organism evidence="19">
    <name type="scientific">Balaenoptera musculus</name>
    <name type="common">Blue whale</name>
    <dbReference type="NCBI Taxonomy" id="9771"/>
    <lineage>
        <taxon>Eukaryota</taxon>
        <taxon>Metazoa</taxon>
        <taxon>Chordata</taxon>
        <taxon>Craniata</taxon>
        <taxon>Vertebrata</taxon>
        <taxon>Euteleostomi</taxon>
        <taxon>Mammalia</taxon>
        <taxon>Eutheria</taxon>
        <taxon>Laurasiatheria</taxon>
        <taxon>Artiodactyla</taxon>
        <taxon>Whippomorpha</taxon>
        <taxon>Cetacea</taxon>
        <taxon>Mysticeti</taxon>
        <taxon>Balaenopteridae</taxon>
        <taxon>Balaenoptera</taxon>
    </lineage>
</organism>
<dbReference type="PANTHER" id="PTHR13080">
    <property type="entry name" value="ATP SYNTHASE F CHAIN, MITOCHONDRIAL-RELATED"/>
    <property type="match status" value="1"/>
</dbReference>
<dbReference type="GO" id="GO:0042776">
    <property type="term" value="P:proton motive force-driven mitochondrial ATP synthesis"/>
    <property type="evidence" value="ECO:0007669"/>
    <property type="project" value="TreeGrafter"/>
</dbReference>
<comment type="similarity">
    <text evidence="2">Belongs to the ATPase F chain family.</text>
</comment>
<evidence type="ECO:0000256" key="10">
    <source>
        <dbReference type="ARBA" id="ARBA00022990"/>
    </source>
</evidence>
<evidence type="ECO:0000256" key="8">
    <source>
        <dbReference type="ARBA" id="ARBA00022792"/>
    </source>
</evidence>
<keyword evidence="13" id="KW-0472">Membrane</keyword>
<comment type="function">
    <text evidence="16">Subunit f, of the mitochondrial membrane ATP synthase complex (F(1)F(0) ATP synthase or Complex V) that produces ATP from ADP in the presence of a proton gradient across the membrane which is generated by electron transport complexes of the respiratory chain. ATP synthase complex consist of a soluble F(1) head domain - the catalytic core - and a membrane F(1) domain - the membrane proton channel. These two domains are linked by a central stalk rotating inside the F(1) region and a stationary peripheral stalk. During catalysis, ATP synthesis in the catalytic domain of F(1) is coupled via a rotary mechanism of the central stalk subunits to proton translocation. In vivo, can only synthesize ATP although its ATP hydrolase activity can be activated artificially in vitro. Part of the complex F(0) domain.</text>
</comment>
<evidence type="ECO:0000256" key="4">
    <source>
        <dbReference type="ARBA" id="ARBA00022547"/>
    </source>
</evidence>
<evidence type="ECO:0000256" key="15">
    <source>
        <dbReference type="ARBA" id="ARBA00032201"/>
    </source>
</evidence>
<evidence type="ECO:0000256" key="2">
    <source>
        <dbReference type="ARBA" id="ARBA00005895"/>
    </source>
</evidence>
<keyword evidence="9" id="KW-1133">Transmembrane helix</keyword>
<evidence type="ECO:0000256" key="14">
    <source>
        <dbReference type="ARBA" id="ARBA00023310"/>
    </source>
</evidence>
<keyword evidence="4" id="KW-0138">CF(0)</keyword>
<evidence type="ECO:0000256" key="5">
    <source>
        <dbReference type="ARBA" id="ARBA00022553"/>
    </source>
</evidence>
<dbReference type="GO" id="GO:0046933">
    <property type="term" value="F:proton-transporting ATP synthase activity, rotational mechanism"/>
    <property type="evidence" value="ECO:0007669"/>
    <property type="project" value="TreeGrafter"/>
</dbReference>
<proteinExistence type="inferred from homology"/>
<sequence length="97" mass="11332">MASVVPLKKLLDIKLRELPIWILMRDFTPKGIAGAFKEARALWACYYWYYNKYFNMKKGSVAGLSMVLAAYVLFNYCRSYKELSESLGLLCLWWGFP</sequence>
<keyword evidence="14" id="KW-0066">ATP synthesis</keyword>
<protein>
    <recommendedName>
        <fullName evidence="18">ATP synthase F(0) complex subunit f, mitochondrial</fullName>
    </recommendedName>
    <alternativeName>
        <fullName evidence="15">ATP synthase membrane subunit f</fullName>
    </alternativeName>
</protein>
<keyword evidence="6" id="KW-0812">Transmembrane</keyword>